<keyword evidence="2" id="KW-1185">Reference proteome</keyword>
<dbReference type="RefSeq" id="WP_176864794.1">
    <property type="nucleotide sequence ID" value="NZ_JABXWT010000004.1"/>
</dbReference>
<dbReference type="SUPFAM" id="SSF52540">
    <property type="entry name" value="P-loop containing nucleoside triphosphate hydrolases"/>
    <property type="match status" value="1"/>
</dbReference>
<comment type="caution">
    <text evidence="1">The sequence shown here is derived from an EMBL/GenBank/DDBJ whole genome shotgun (WGS) entry which is preliminary data.</text>
</comment>
<dbReference type="InterPro" id="IPR027417">
    <property type="entry name" value="P-loop_NTPase"/>
</dbReference>
<reference evidence="1 2" key="1">
    <citation type="submission" date="2020-06" db="EMBL/GenBank/DDBJ databases">
        <authorList>
            <person name="Cao W.R."/>
        </authorList>
    </citation>
    <scope>NUCLEOTIDE SEQUENCE [LARGE SCALE GENOMIC DNA]</scope>
    <source>
        <strain evidence="1 2">B1Z28</strain>
    </source>
</reference>
<dbReference type="Pfam" id="PF13469">
    <property type="entry name" value="Sulfotransfer_3"/>
    <property type="match status" value="1"/>
</dbReference>
<name>A0ABX2PTL4_9RHOB</name>
<dbReference type="EMBL" id="JABXWT010000004">
    <property type="protein sequence ID" value="NVO56389.1"/>
    <property type="molecule type" value="Genomic_DNA"/>
</dbReference>
<proteinExistence type="predicted"/>
<dbReference type="Proteomes" id="UP000630805">
    <property type="component" value="Unassembled WGS sequence"/>
</dbReference>
<gene>
    <name evidence="1" type="ORF">HW561_11370</name>
</gene>
<dbReference type="Gene3D" id="3.40.50.300">
    <property type="entry name" value="P-loop containing nucleotide triphosphate hydrolases"/>
    <property type="match status" value="1"/>
</dbReference>
<organism evidence="1 2">
    <name type="scientific">Ruegeria haliotis</name>
    <dbReference type="NCBI Taxonomy" id="2747601"/>
    <lineage>
        <taxon>Bacteria</taxon>
        <taxon>Pseudomonadati</taxon>
        <taxon>Pseudomonadota</taxon>
        <taxon>Alphaproteobacteria</taxon>
        <taxon>Rhodobacterales</taxon>
        <taxon>Roseobacteraceae</taxon>
        <taxon>Ruegeria</taxon>
    </lineage>
</organism>
<accession>A0ABX2PTL4</accession>
<protein>
    <submittedName>
        <fullName evidence="1">Sulfotransferase</fullName>
    </submittedName>
</protein>
<evidence type="ECO:0000313" key="2">
    <source>
        <dbReference type="Proteomes" id="UP000630805"/>
    </source>
</evidence>
<sequence>MEQAKVLIHIGYHKTATSALQKQLFSASDGPFASPHGEQKYVLSNRFVLPQPLTFDSSAIREQYADFLETSRNSGKVAVFSHERFSGYPASGGFDSPMIAQRLKQTFPEAHVLIVFREQLSSILSMYSQYITDGGHKSLKGYLAQIEPMMRRVPMFSPDFYRYDRLFKYYQTLFGPERVHGLTYEQFVQDSDAFVSRLCKSLDISSPQCAFVKTNTKRSQSFQVLQRGVNRIFSNNQLSTGALIPFPYATRRFGKLSGPISRIFPKGLDQMLEQRMAKLVAAQFEGTFAESNANLQELTGLQLDNYGYQLPPDAH</sequence>
<evidence type="ECO:0000313" key="1">
    <source>
        <dbReference type="EMBL" id="NVO56389.1"/>
    </source>
</evidence>